<protein>
    <submittedName>
        <fullName evidence="1">Uncharacterized protein</fullName>
    </submittedName>
</protein>
<evidence type="ECO:0000313" key="2">
    <source>
        <dbReference type="Proteomes" id="UP000247465"/>
    </source>
</evidence>
<evidence type="ECO:0000313" key="1">
    <source>
        <dbReference type="EMBL" id="AWT59093.1"/>
    </source>
</evidence>
<dbReference type="KEGG" id="mtar:DF168_00270"/>
<name>A0A2Z4AB33_9BACT</name>
<dbReference type="Proteomes" id="UP000247465">
    <property type="component" value="Chromosome"/>
</dbReference>
<organism evidence="1 2">
    <name type="scientific">Candidatus Moanibacter tarae</name>
    <dbReference type="NCBI Taxonomy" id="2200854"/>
    <lineage>
        <taxon>Bacteria</taxon>
        <taxon>Pseudomonadati</taxon>
        <taxon>Verrucomicrobiota</taxon>
        <taxon>Opitutia</taxon>
        <taxon>Puniceicoccales</taxon>
        <taxon>Puniceicoccales incertae sedis</taxon>
        <taxon>Candidatus Moanibacter</taxon>
    </lineage>
</organism>
<reference evidence="1 2" key="1">
    <citation type="submission" date="2018-06" db="EMBL/GenBank/DDBJ databases">
        <title>Draft Genome Sequence of a Novel Marine Bacterium Related to the Verrucomicrobia.</title>
        <authorList>
            <person name="Vosseberg J."/>
            <person name="Martijn J."/>
            <person name="Ettema T.J.G."/>
        </authorList>
    </citation>
    <scope>NUCLEOTIDE SEQUENCE [LARGE SCALE GENOMIC DNA]</scope>
    <source>
        <strain evidence="1">TARA_B100001123</strain>
    </source>
</reference>
<accession>A0A2Z4AB33</accession>
<dbReference type="EMBL" id="CP029803">
    <property type="protein sequence ID" value="AWT59093.1"/>
    <property type="molecule type" value="Genomic_DNA"/>
</dbReference>
<gene>
    <name evidence="1" type="ORF">DF168_00270</name>
</gene>
<proteinExistence type="predicted"/>
<dbReference type="AlphaFoldDB" id="A0A2Z4AB33"/>
<sequence>MNYGNGFEEIISNIIGEFYVDDSEPCTLKIKESVSVMNRK</sequence>